<comment type="caution">
    <text evidence="1">The sequence shown here is derived from an EMBL/GenBank/DDBJ whole genome shotgun (WGS) entry which is preliminary data.</text>
</comment>
<gene>
    <name evidence="1" type="ORF">HOLleu_27455</name>
</gene>
<dbReference type="AlphaFoldDB" id="A0A9Q1BQG6"/>
<keyword evidence="2" id="KW-1185">Reference proteome</keyword>
<name>A0A9Q1BQG6_HOLLE</name>
<evidence type="ECO:0000313" key="1">
    <source>
        <dbReference type="EMBL" id="KAJ8030910.1"/>
    </source>
</evidence>
<reference evidence="1" key="1">
    <citation type="submission" date="2021-10" db="EMBL/GenBank/DDBJ databases">
        <title>Tropical sea cucumber genome reveals ecological adaptation and Cuvierian tubules defense mechanism.</title>
        <authorList>
            <person name="Chen T."/>
        </authorList>
    </citation>
    <scope>NUCLEOTIDE SEQUENCE</scope>
    <source>
        <strain evidence="1">Nanhai2018</strain>
        <tissue evidence="1">Muscle</tissue>
    </source>
</reference>
<sequence length="87" mass="9956">MSTTFSKVPSTLWRKVEGRKPNVTLEGLLLPKGSYVPERTTNLTDQPLDPQTSTPRSFMCGQVLDWLKRTDTTHDLSQKAEKKSRFF</sequence>
<organism evidence="1 2">
    <name type="scientific">Holothuria leucospilota</name>
    <name type="common">Black long sea cucumber</name>
    <name type="synonym">Mertensiothuria leucospilota</name>
    <dbReference type="NCBI Taxonomy" id="206669"/>
    <lineage>
        <taxon>Eukaryota</taxon>
        <taxon>Metazoa</taxon>
        <taxon>Echinodermata</taxon>
        <taxon>Eleutherozoa</taxon>
        <taxon>Echinozoa</taxon>
        <taxon>Holothuroidea</taxon>
        <taxon>Aspidochirotacea</taxon>
        <taxon>Aspidochirotida</taxon>
        <taxon>Holothuriidae</taxon>
        <taxon>Holothuria</taxon>
    </lineage>
</organism>
<accession>A0A9Q1BQG6</accession>
<proteinExistence type="predicted"/>
<dbReference type="EMBL" id="JAIZAY010000013">
    <property type="protein sequence ID" value="KAJ8030910.1"/>
    <property type="molecule type" value="Genomic_DNA"/>
</dbReference>
<dbReference type="Proteomes" id="UP001152320">
    <property type="component" value="Chromosome 13"/>
</dbReference>
<evidence type="ECO:0000313" key="2">
    <source>
        <dbReference type="Proteomes" id="UP001152320"/>
    </source>
</evidence>
<protein>
    <submittedName>
        <fullName evidence="1">Uncharacterized protein</fullName>
    </submittedName>
</protein>